<dbReference type="GO" id="GO:0070475">
    <property type="term" value="P:rRNA base methylation"/>
    <property type="evidence" value="ECO:0007669"/>
    <property type="project" value="InterPro"/>
</dbReference>
<organism evidence="3 4">
    <name type="scientific">Panicum virgatum</name>
    <name type="common">Blackwell switchgrass</name>
    <dbReference type="NCBI Taxonomy" id="38727"/>
    <lineage>
        <taxon>Eukaryota</taxon>
        <taxon>Viridiplantae</taxon>
        <taxon>Streptophyta</taxon>
        <taxon>Embryophyta</taxon>
        <taxon>Tracheophyta</taxon>
        <taxon>Spermatophyta</taxon>
        <taxon>Magnoliopsida</taxon>
        <taxon>Liliopsida</taxon>
        <taxon>Poales</taxon>
        <taxon>Poaceae</taxon>
        <taxon>PACMAD clade</taxon>
        <taxon>Panicoideae</taxon>
        <taxon>Panicodae</taxon>
        <taxon>Paniceae</taxon>
        <taxon>Panicinae</taxon>
        <taxon>Panicum</taxon>
        <taxon>Panicum sect. Hiantes</taxon>
    </lineage>
</organism>
<feature type="region of interest" description="Disordered" evidence="1">
    <location>
        <begin position="38"/>
        <end position="66"/>
    </location>
</feature>
<proteinExistence type="predicted"/>
<dbReference type="FunFam" id="3.40.50.150:FF:000440">
    <property type="entry name" value="Os09g0479300 protein"/>
    <property type="match status" value="1"/>
</dbReference>
<dbReference type="PANTHER" id="PTHR11538:SF96">
    <property type="entry name" value="25S RRNA (URIDINE-N(3))-METHYLTRANSFERASE BMT5-LIKE DOMAIN-CONTAINING PROTEIN"/>
    <property type="match status" value="1"/>
</dbReference>
<keyword evidence="4" id="KW-1185">Reference proteome</keyword>
<name>A0A8T0W4C9_PANVG</name>
<evidence type="ECO:0000313" key="4">
    <source>
        <dbReference type="Proteomes" id="UP000823388"/>
    </source>
</evidence>
<dbReference type="InterPro" id="IPR019446">
    <property type="entry name" value="BMT5-like"/>
</dbReference>
<comment type="caution">
    <text evidence="3">The sequence shown here is derived from an EMBL/GenBank/DDBJ whole genome shotgun (WGS) entry which is preliminary data.</text>
</comment>
<dbReference type="Pfam" id="PF10354">
    <property type="entry name" value="BMT5-like"/>
    <property type="match status" value="1"/>
</dbReference>
<accession>A0A8T0W4C9</accession>
<evidence type="ECO:0000256" key="1">
    <source>
        <dbReference type="SAM" id="MobiDB-lite"/>
    </source>
</evidence>
<dbReference type="AlphaFoldDB" id="A0A8T0W4C9"/>
<dbReference type="PANTHER" id="PTHR11538">
    <property type="entry name" value="PHENYLALANYL-TRNA SYNTHETASE"/>
    <property type="match status" value="1"/>
</dbReference>
<dbReference type="GO" id="GO:0070042">
    <property type="term" value="F:rRNA (uridine-N3-)-methyltransferase activity"/>
    <property type="evidence" value="ECO:0007669"/>
    <property type="project" value="InterPro"/>
</dbReference>
<dbReference type="Proteomes" id="UP000823388">
    <property type="component" value="Chromosome 2K"/>
</dbReference>
<reference evidence="3" key="1">
    <citation type="submission" date="2020-05" db="EMBL/GenBank/DDBJ databases">
        <title>WGS assembly of Panicum virgatum.</title>
        <authorList>
            <person name="Lovell J.T."/>
            <person name="Jenkins J."/>
            <person name="Shu S."/>
            <person name="Juenger T.E."/>
            <person name="Schmutz J."/>
        </authorList>
    </citation>
    <scope>NUCLEOTIDE SEQUENCE</scope>
    <source>
        <strain evidence="3">AP13</strain>
    </source>
</reference>
<evidence type="ECO:0000259" key="2">
    <source>
        <dbReference type="Pfam" id="PF10354"/>
    </source>
</evidence>
<dbReference type="EMBL" id="CM029039">
    <property type="protein sequence ID" value="KAG2644121.1"/>
    <property type="molecule type" value="Genomic_DNA"/>
</dbReference>
<gene>
    <name evidence="3" type="ORF">PVAP13_2KG407500</name>
</gene>
<protein>
    <recommendedName>
        <fullName evidence="2">25S rRNA (uridine-N(3))-methyltransferase BMT5-like domain-containing protein</fullName>
    </recommendedName>
</protein>
<sequence length="482" mass="53618">MAVVVAAPVEIGLDAEAGRGGAGAGAGGEVPLEVAGNEVLPPVEVGGEGVPPPVEVDEKGPPPVEGVPVAVTARGEKEKEGKGKGEGVKWLGHYSSAQDILLVGDGDFSFSLALATAFGSGTNLVATSLDTYEDLKDKYSKAESNLTELKRLGATLMHGVDTKKMKLHPDLKNRKFDRIIFNLPHAGFKGKEDDLHMINSHRELVWGFFNNALHLFRPYCEIHISHKTGGAYDRWELEDLASEASLVLVDKRGDSARCDEAFDLGTCFTFKFRIRDYQKNLNENMTGSISFLGTMTQATERGPFHLFLPDEAWPRQHLPPPHTSVHTPIALEPYRVAQRQYPDFRLNFDGIVRDPYNQQQGNAQPMIRSIKPSLRALPDPGGTIPPPMSRIPCPDLLAPEEPRYRHKPTPDAPGRDHSCLATTDHFFAQEHQGSLWREYAMLRQVMPGATRLNYSAFLENRYRESVQRQEWLRWMIIAYSCQ</sequence>
<dbReference type="GO" id="GO:0005737">
    <property type="term" value="C:cytoplasm"/>
    <property type="evidence" value="ECO:0007669"/>
    <property type="project" value="TreeGrafter"/>
</dbReference>
<evidence type="ECO:0000313" key="3">
    <source>
        <dbReference type="EMBL" id="KAG2644121.1"/>
    </source>
</evidence>
<feature type="domain" description="25S rRNA (uridine-N(3))-methyltransferase BMT5-like" evidence="2">
    <location>
        <begin position="101"/>
        <end position="251"/>
    </location>
</feature>